<evidence type="ECO:0000313" key="1">
    <source>
        <dbReference type="EMBL" id="MFI1962811.1"/>
    </source>
</evidence>
<organism evidence="1 2">
    <name type="scientific">Streptomyces pathocidini</name>
    <dbReference type="NCBI Taxonomy" id="1650571"/>
    <lineage>
        <taxon>Bacteria</taxon>
        <taxon>Bacillati</taxon>
        <taxon>Actinomycetota</taxon>
        <taxon>Actinomycetes</taxon>
        <taxon>Kitasatosporales</taxon>
        <taxon>Streptomycetaceae</taxon>
        <taxon>Streptomyces</taxon>
    </lineage>
</organism>
<dbReference type="Proteomes" id="UP001611548">
    <property type="component" value="Unassembled WGS sequence"/>
</dbReference>
<reference evidence="1 2" key="1">
    <citation type="submission" date="2024-10" db="EMBL/GenBank/DDBJ databases">
        <title>The Natural Products Discovery Center: Release of the First 8490 Sequenced Strains for Exploring Actinobacteria Biosynthetic Diversity.</title>
        <authorList>
            <person name="Kalkreuter E."/>
            <person name="Kautsar S.A."/>
            <person name="Yang D."/>
            <person name="Bader C.D."/>
            <person name="Teijaro C.N."/>
            <person name="Fluegel L."/>
            <person name="Davis C.M."/>
            <person name="Simpson J.R."/>
            <person name="Lauterbach L."/>
            <person name="Steele A.D."/>
            <person name="Gui C."/>
            <person name="Meng S."/>
            <person name="Li G."/>
            <person name="Viehrig K."/>
            <person name="Ye F."/>
            <person name="Su P."/>
            <person name="Kiefer A.F."/>
            <person name="Nichols A."/>
            <person name="Cepeda A.J."/>
            <person name="Yan W."/>
            <person name="Fan B."/>
            <person name="Jiang Y."/>
            <person name="Adhikari A."/>
            <person name="Zheng C.-J."/>
            <person name="Schuster L."/>
            <person name="Cowan T.M."/>
            <person name="Smanski M.J."/>
            <person name="Chevrette M.G."/>
            <person name="De Carvalho L.P.S."/>
            <person name="Shen B."/>
        </authorList>
    </citation>
    <scope>NUCLEOTIDE SEQUENCE [LARGE SCALE GENOMIC DNA]</scope>
    <source>
        <strain evidence="1 2">NPDC020327</strain>
    </source>
</reference>
<name>A0ABW7UMJ2_9ACTN</name>
<gene>
    <name evidence="1" type="ORF">ACH429_01475</name>
</gene>
<sequence length="257" mass="29236">MNVEVVVVALSAVVALGSAALTSRATRQQTVLTAELDRQTAERARAVERQDVMGRFRDPLLWAAFDLQSRLFNIVRQGFLHYRRVGGTARERQYALRSTLFVLAEYLGWVEILRRRIQFLDLGSRQDNQKLVELLAKIGTALSTDLYSDRYFRVWRSEQRAIGEIMINGGGEADSCIGYAEFCRRLEADQEFAAWLSDLTEDVEALAERAKPHPRLVELQNALMDLIDFLDPEIERFPDRHRNRLQPSGLAGEAVLG</sequence>
<protein>
    <submittedName>
        <fullName evidence="1">Uncharacterized protein</fullName>
    </submittedName>
</protein>
<proteinExistence type="predicted"/>
<dbReference type="EMBL" id="JBIRWE010000001">
    <property type="protein sequence ID" value="MFI1962811.1"/>
    <property type="molecule type" value="Genomic_DNA"/>
</dbReference>
<dbReference type="RefSeq" id="WP_055472156.1">
    <property type="nucleotide sequence ID" value="NZ_JBIRWE010000001.1"/>
</dbReference>
<comment type="caution">
    <text evidence="1">The sequence shown here is derived from an EMBL/GenBank/DDBJ whole genome shotgun (WGS) entry which is preliminary data.</text>
</comment>
<keyword evidence="2" id="KW-1185">Reference proteome</keyword>
<evidence type="ECO:0000313" key="2">
    <source>
        <dbReference type="Proteomes" id="UP001611548"/>
    </source>
</evidence>
<accession>A0ABW7UMJ2</accession>